<evidence type="ECO:0000256" key="3">
    <source>
        <dbReference type="ARBA" id="ARBA00022598"/>
    </source>
</evidence>
<reference evidence="12 13" key="1">
    <citation type="submission" date="2021-06" db="EMBL/GenBank/DDBJ databases">
        <authorList>
            <person name="Palmer J.M."/>
        </authorList>
    </citation>
    <scope>NUCLEOTIDE SEQUENCE [LARGE SCALE GENOMIC DNA]</scope>
    <source>
        <strain evidence="12 13">XC_2019</strain>
        <tissue evidence="12">Muscle</tissue>
    </source>
</reference>
<keyword evidence="4 10" id="KW-0812">Transmembrane</keyword>
<organism evidence="12 13">
    <name type="scientific">Xenoophorus captivus</name>
    <dbReference type="NCBI Taxonomy" id="1517983"/>
    <lineage>
        <taxon>Eukaryota</taxon>
        <taxon>Metazoa</taxon>
        <taxon>Chordata</taxon>
        <taxon>Craniata</taxon>
        <taxon>Vertebrata</taxon>
        <taxon>Euteleostomi</taxon>
        <taxon>Actinopterygii</taxon>
        <taxon>Neopterygii</taxon>
        <taxon>Teleostei</taxon>
        <taxon>Neoteleostei</taxon>
        <taxon>Acanthomorphata</taxon>
        <taxon>Ovalentaria</taxon>
        <taxon>Atherinomorphae</taxon>
        <taxon>Cyprinodontiformes</taxon>
        <taxon>Goodeidae</taxon>
        <taxon>Xenoophorus</taxon>
    </lineage>
</organism>
<proteinExistence type="inferred from homology"/>
<comment type="catalytic activity">
    <reaction evidence="7">
        <text>a very long-chain fatty acid + ATP + CoA = a very long-chain fatty acyl-CoA + AMP + diphosphate</text>
        <dbReference type="Rhea" id="RHEA:54536"/>
        <dbReference type="ChEBI" id="CHEBI:30616"/>
        <dbReference type="ChEBI" id="CHEBI:33019"/>
        <dbReference type="ChEBI" id="CHEBI:57287"/>
        <dbReference type="ChEBI" id="CHEBI:58950"/>
        <dbReference type="ChEBI" id="CHEBI:138261"/>
        <dbReference type="ChEBI" id="CHEBI:456215"/>
    </reaction>
    <physiologicalReaction direction="left-to-right" evidence="7">
        <dbReference type="Rhea" id="RHEA:54537"/>
    </physiologicalReaction>
</comment>
<keyword evidence="3" id="KW-0436">Ligase</keyword>
<dbReference type="SUPFAM" id="SSF56801">
    <property type="entry name" value="Acetyl-CoA synthetase-like"/>
    <property type="match status" value="1"/>
</dbReference>
<dbReference type="PANTHER" id="PTHR43107">
    <property type="entry name" value="LONG-CHAIN FATTY ACID TRANSPORT PROTEIN"/>
    <property type="match status" value="1"/>
</dbReference>
<dbReference type="InterPro" id="IPR000832">
    <property type="entry name" value="GPCR_2_secretin-like"/>
</dbReference>
<comment type="catalytic activity">
    <reaction evidence="9">
        <text>tetracosanoate + ATP + CoA = tetracosanoyl-CoA + AMP + diphosphate</text>
        <dbReference type="Rhea" id="RHEA:33639"/>
        <dbReference type="ChEBI" id="CHEBI:30616"/>
        <dbReference type="ChEBI" id="CHEBI:31014"/>
        <dbReference type="ChEBI" id="CHEBI:33019"/>
        <dbReference type="ChEBI" id="CHEBI:57287"/>
        <dbReference type="ChEBI" id="CHEBI:65052"/>
        <dbReference type="ChEBI" id="CHEBI:456215"/>
    </reaction>
    <physiologicalReaction direction="left-to-right" evidence="9">
        <dbReference type="Rhea" id="RHEA:33640"/>
    </physiologicalReaction>
</comment>
<comment type="caution">
    <text evidence="12">The sequence shown here is derived from an EMBL/GenBank/DDBJ whole genome shotgun (WGS) entry which is preliminary data.</text>
</comment>
<evidence type="ECO:0000313" key="12">
    <source>
        <dbReference type="EMBL" id="MEQ2190831.1"/>
    </source>
</evidence>
<feature type="non-terminal residue" evidence="12">
    <location>
        <position position="1"/>
    </location>
</feature>
<dbReference type="Proteomes" id="UP001434883">
    <property type="component" value="Unassembled WGS sequence"/>
</dbReference>
<evidence type="ECO:0000256" key="5">
    <source>
        <dbReference type="ARBA" id="ARBA00022989"/>
    </source>
</evidence>
<evidence type="ECO:0000313" key="13">
    <source>
        <dbReference type="Proteomes" id="UP001434883"/>
    </source>
</evidence>
<dbReference type="InterPro" id="IPR000873">
    <property type="entry name" value="AMP-dep_synth/lig_dom"/>
</dbReference>
<protein>
    <recommendedName>
        <fullName evidence="8">Long-chain-fatty-acid--CoA ligase</fullName>
    </recommendedName>
</protein>
<comment type="similarity">
    <text evidence="2">Belongs to the ATP-dependent AMP-binding enzyme family.</text>
</comment>
<accession>A0ABV0Q4W7</accession>
<dbReference type="Gene3D" id="1.20.1070.10">
    <property type="entry name" value="Rhodopsin 7-helix transmembrane proteins"/>
    <property type="match status" value="1"/>
</dbReference>
<dbReference type="Pfam" id="PF00002">
    <property type="entry name" value="7tm_2"/>
    <property type="match status" value="1"/>
</dbReference>
<sequence>WIPMRQVFSKVVSVVVSNPLTQNLSSPVNITFRHLEGGCTLVAAMLHFFFLSVMTWMLLEGVQLYRMVVLVFNATIRPLYLYLTGYGRRFYKIPAQIMKLLICVILCLIFLALLRLLSVPWLCSLLAWLGVLVLWMGSWGNIYIAICTIKRDLMCLAAIVKVKLAMYRNLRNKRTIPALFAQKVQQHPDKHALIFEATGEVWSFKELQERCNAVAHWALAQGWAEGDVVALYMANHPLVVALWLGLAMVGIEAAFINYNLRQQPLLHCVGVSGARAMVFGAEMTKGGKEA</sequence>
<evidence type="ECO:0000256" key="1">
    <source>
        <dbReference type="ARBA" id="ARBA00004141"/>
    </source>
</evidence>
<dbReference type="EMBL" id="JAHRIN010000244">
    <property type="protein sequence ID" value="MEQ2190831.1"/>
    <property type="molecule type" value="Genomic_DNA"/>
</dbReference>
<keyword evidence="13" id="KW-1185">Reference proteome</keyword>
<feature type="domain" description="AMP-dependent synthetase/ligase" evidence="11">
    <location>
        <begin position="180"/>
        <end position="279"/>
    </location>
</feature>
<dbReference type="Gene3D" id="3.40.50.980">
    <property type="match status" value="1"/>
</dbReference>
<evidence type="ECO:0000256" key="10">
    <source>
        <dbReference type="SAM" id="Phobius"/>
    </source>
</evidence>
<evidence type="ECO:0000256" key="6">
    <source>
        <dbReference type="ARBA" id="ARBA00023136"/>
    </source>
</evidence>
<feature type="transmembrane region" description="Helical" evidence="10">
    <location>
        <begin position="97"/>
        <end position="119"/>
    </location>
</feature>
<evidence type="ECO:0000256" key="9">
    <source>
        <dbReference type="ARBA" id="ARBA00048666"/>
    </source>
</evidence>
<evidence type="ECO:0000259" key="11">
    <source>
        <dbReference type="Pfam" id="PF00501"/>
    </source>
</evidence>
<comment type="subcellular location">
    <subcellularLocation>
        <location evidence="1">Membrane</location>
        <topology evidence="1">Multi-pass membrane protein</topology>
    </subcellularLocation>
</comment>
<feature type="transmembrane region" description="Helical" evidence="10">
    <location>
        <begin position="125"/>
        <end position="146"/>
    </location>
</feature>
<evidence type="ECO:0000256" key="2">
    <source>
        <dbReference type="ARBA" id="ARBA00006432"/>
    </source>
</evidence>
<keyword evidence="5 10" id="KW-1133">Transmembrane helix</keyword>
<feature type="transmembrane region" description="Helical" evidence="10">
    <location>
        <begin position="39"/>
        <end position="59"/>
    </location>
</feature>
<feature type="transmembrane region" description="Helical" evidence="10">
    <location>
        <begin position="238"/>
        <end position="258"/>
    </location>
</feature>
<feature type="transmembrane region" description="Helical" evidence="10">
    <location>
        <begin position="65"/>
        <end position="85"/>
    </location>
</feature>
<dbReference type="Pfam" id="PF00501">
    <property type="entry name" value="AMP-binding"/>
    <property type="match status" value="1"/>
</dbReference>
<keyword evidence="6 10" id="KW-0472">Membrane</keyword>
<gene>
    <name evidence="12" type="ORF">XENOCAPTIV_011518</name>
</gene>
<evidence type="ECO:0000256" key="4">
    <source>
        <dbReference type="ARBA" id="ARBA00022692"/>
    </source>
</evidence>
<evidence type="ECO:0000256" key="8">
    <source>
        <dbReference type="ARBA" id="ARBA00041297"/>
    </source>
</evidence>
<evidence type="ECO:0000256" key="7">
    <source>
        <dbReference type="ARBA" id="ARBA00036527"/>
    </source>
</evidence>
<name>A0ABV0Q4W7_9TELE</name>
<dbReference type="PANTHER" id="PTHR43107:SF7">
    <property type="entry name" value="LONG-CHAIN FATTY ACID TRANSPORT PROTEIN 1"/>
    <property type="match status" value="1"/>
</dbReference>